<feature type="region of interest" description="Disordered" evidence="1">
    <location>
        <begin position="36"/>
        <end position="55"/>
    </location>
</feature>
<feature type="compositionally biased region" description="Pro residues" evidence="1">
    <location>
        <begin position="39"/>
        <end position="48"/>
    </location>
</feature>
<keyword evidence="3" id="KW-1185">Reference proteome</keyword>
<dbReference type="EMBL" id="HF935776">
    <property type="protein sequence ID" value="CCX13043.1"/>
    <property type="molecule type" value="Genomic_DNA"/>
</dbReference>
<evidence type="ECO:0000256" key="1">
    <source>
        <dbReference type="SAM" id="MobiDB-lite"/>
    </source>
</evidence>
<name>U4L788_PYROM</name>
<organism evidence="2 3">
    <name type="scientific">Pyronema omphalodes (strain CBS 100304)</name>
    <name type="common">Pyronema confluens</name>
    <dbReference type="NCBI Taxonomy" id="1076935"/>
    <lineage>
        <taxon>Eukaryota</taxon>
        <taxon>Fungi</taxon>
        <taxon>Dikarya</taxon>
        <taxon>Ascomycota</taxon>
        <taxon>Pezizomycotina</taxon>
        <taxon>Pezizomycetes</taxon>
        <taxon>Pezizales</taxon>
        <taxon>Pyronemataceae</taxon>
        <taxon>Pyronema</taxon>
    </lineage>
</organism>
<proteinExistence type="predicted"/>
<protein>
    <submittedName>
        <fullName evidence="2">Uncharacterized protein</fullName>
    </submittedName>
</protein>
<dbReference type="AlphaFoldDB" id="U4L788"/>
<evidence type="ECO:0000313" key="3">
    <source>
        <dbReference type="Proteomes" id="UP000018144"/>
    </source>
</evidence>
<reference evidence="2 3" key="1">
    <citation type="journal article" date="2013" name="PLoS Genet.">
        <title>The genome and development-dependent transcriptomes of Pyronema confluens: a window into fungal evolution.</title>
        <authorList>
            <person name="Traeger S."/>
            <person name="Altegoer F."/>
            <person name="Freitag M."/>
            <person name="Gabaldon T."/>
            <person name="Kempken F."/>
            <person name="Kumar A."/>
            <person name="Marcet-Houben M."/>
            <person name="Poggeler S."/>
            <person name="Stajich J.E."/>
            <person name="Nowrousian M."/>
        </authorList>
    </citation>
    <scope>NUCLEOTIDE SEQUENCE [LARGE SCALE GENOMIC DNA]</scope>
    <source>
        <strain evidence="3">CBS 100304</strain>
        <tissue evidence="2">Vegetative mycelium</tissue>
    </source>
</reference>
<evidence type="ECO:0000313" key="2">
    <source>
        <dbReference type="EMBL" id="CCX13043.1"/>
    </source>
</evidence>
<sequence>MVHTSYRNSAPTLASRSSGFTGSVVPHSHLVPAGLRAHPIPPPTPLPTHPSYEQPAAKASLDTSAAAFALYSYLSTLLLGLGWDPTTSSFTQFVTTHNHLLAHELGLPPEKASKLFFELWECCTPSIGCVAEAIEGCREALGCGEDTKRALGRVFERDIGDRVENVLSEWTTEEMSVKVGEGTRKRRRLGAWGGWWGEVRGWVSSKDR</sequence>
<dbReference type="OrthoDB" id="5333876at2759"/>
<dbReference type="Proteomes" id="UP000018144">
    <property type="component" value="Unassembled WGS sequence"/>
</dbReference>
<accession>U4L788</accession>
<gene>
    <name evidence="2" type="ORF">PCON_12636</name>
</gene>